<comment type="similarity">
    <text evidence="4">Belongs to the PEP-utilizing enzyme family.</text>
</comment>
<evidence type="ECO:0000313" key="18">
    <source>
        <dbReference type="EMBL" id="CUU57941.1"/>
    </source>
</evidence>
<dbReference type="InterPro" id="IPR002192">
    <property type="entry name" value="PPDK_AMP/ATP-bd"/>
</dbReference>
<comment type="catalytic activity">
    <reaction evidence="14">
        <text>pyruvate + ATP + H2O = phosphoenolpyruvate + AMP + phosphate + 2 H(+)</text>
        <dbReference type="Rhea" id="RHEA:11364"/>
        <dbReference type="ChEBI" id="CHEBI:15361"/>
        <dbReference type="ChEBI" id="CHEBI:15377"/>
        <dbReference type="ChEBI" id="CHEBI:15378"/>
        <dbReference type="ChEBI" id="CHEBI:30616"/>
        <dbReference type="ChEBI" id="CHEBI:43474"/>
        <dbReference type="ChEBI" id="CHEBI:58702"/>
        <dbReference type="ChEBI" id="CHEBI:456215"/>
        <dbReference type="EC" id="2.7.9.2"/>
    </reaction>
</comment>
<evidence type="ECO:0000256" key="13">
    <source>
        <dbReference type="ARBA" id="ARBA00033470"/>
    </source>
</evidence>
<evidence type="ECO:0000256" key="9">
    <source>
        <dbReference type="ARBA" id="ARBA00022741"/>
    </source>
</evidence>
<evidence type="ECO:0000256" key="10">
    <source>
        <dbReference type="ARBA" id="ARBA00022777"/>
    </source>
</evidence>
<accession>A0A0S4QQN8</accession>
<dbReference type="Gene3D" id="3.30.1490.20">
    <property type="entry name" value="ATP-grasp fold, A domain"/>
    <property type="match status" value="1"/>
</dbReference>
<protein>
    <recommendedName>
        <fullName evidence="6">Phosphoenolpyruvate synthase</fullName>
        <ecNumber evidence="5">2.7.9.2</ecNumber>
    </recommendedName>
    <alternativeName>
        <fullName evidence="13">Pyruvate, water dikinase</fullName>
    </alternativeName>
</protein>
<comment type="function">
    <text evidence="2">Catalyzes the phosphorylation of pyruvate to phosphoenolpyruvate.</text>
</comment>
<dbReference type="EMBL" id="FAOZ01000015">
    <property type="protein sequence ID" value="CUU57941.1"/>
    <property type="molecule type" value="Genomic_DNA"/>
</dbReference>
<keyword evidence="7" id="KW-0808">Transferase</keyword>
<dbReference type="Pfam" id="PF01326">
    <property type="entry name" value="PPDK_N"/>
    <property type="match status" value="1"/>
</dbReference>
<dbReference type="UniPathway" id="UPA00138"/>
<dbReference type="SUPFAM" id="SSF56059">
    <property type="entry name" value="Glutathione synthetase ATP-binding domain-like"/>
    <property type="match status" value="1"/>
</dbReference>
<evidence type="ECO:0000313" key="19">
    <source>
        <dbReference type="Proteomes" id="UP000198802"/>
    </source>
</evidence>
<dbReference type="InterPro" id="IPR023151">
    <property type="entry name" value="PEP_util_CS"/>
</dbReference>
<evidence type="ECO:0000256" key="8">
    <source>
        <dbReference type="ARBA" id="ARBA00022723"/>
    </source>
</evidence>
<dbReference type="Gene3D" id="3.30.470.20">
    <property type="entry name" value="ATP-grasp fold, B domain"/>
    <property type="match status" value="1"/>
</dbReference>
<evidence type="ECO:0000259" key="17">
    <source>
        <dbReference type="Pfam" id="PF02896"/>
    </source>
</evidence>
<evidence type="ECO:0000256" key="6">
    <source>
        <dbReference type="ARBA" id="ARBA00021623"/>
    </source>
</evidence>
<feature type="domain" description="Pyruvate phosphate dikinase AMP/ATP-binding" evidence="16">
    <location>
        <begin position="61"/>
        <end position="357"/>
    </location>
</feature>
<evidence type="ECO:0000256" key="7">
    <source>
        <dbReference type="ARBA" id="ARBA00022679"/>
    </source>
</evidence>
<keyword evidence="9" id="KW-0547">Nucleotide-binding</keyword>
<evidence type="ECO:0000256" key="4">
    <source>
        <dbReference type="ARBA" id="ARBA00007837"/>
    </source>
</evidence>
<evidence type="ECO:0000259" key="15">
    <source>
        <dbReference type="Pfam" id="PF00391"/>
    </source>
</evidence>
<dbReference type="GO" id="GO:0005524">
    <property type="term" value="F:ATP binding"/>
    <property type="evidence" value="ECO:0007669"/>
    <property type="project" value="UniProtKB-KW"/>
</dbReference>
<evidence type="ECO:0000256" key="14">
    <source>
        <dbReference type="ARBA" id="ARBA00047700"/>
    </source>
</evidence>
<keyword evidence="18" id="KW-0670">Pyruvate</keyword>
<name>A0A0S4QQN8_9ACTN</name>
<sequence>MLMVIPIEEDLMPATTGTKATAAVGELVRIVTGASGREGGPVSERRWIAWFEEIGADDVGQVGGKGANLGELTRAGLPVPPGFVITAAAYLDVVDAARTRSEIAARAARIDPDDTAQLAQVAGELRARIEAAPVPEPLRQAISEAYRKLGGGPVAVRSSATAEDAADTSFAGMNSTFTNVCGEEELLARVRECWASLYGPRVVAYRASHHLAAEPRIAVVVQRMVDAERSGVMFSADPLTGDRTRIMIEAAFGLGEVVVGGEIIPDTYVVDKDGLRLVDARTGAQGHQIVRGRDGHDLTVDMPARDHRQVLSADEILGLARLALQVEEHFGEPQDMEWAIEGSHTHLVQARPVTTGAPTGAAAAAGRPIAGPATAAGEPGPAVLPRPGVAPAGTVLLTGRGGSPGRAGGRVRVLASPDEAAAFTSGEILVAAMTSPDWVPVIRRAAAVVTDSGGITCHAAIVARELGVPCVVGTSTATSTLRTGDQVVVDGALGVVESAGTGEAAAGTLANPTRTVVMVAPPAVVADRAEPGTAMIPAQHPPAVGAIEPTATRLYVNLAVTDHAEQAAALPVGGVGLLRAEFLLTDALGGMHPRHLLELGRRAEFTARMTASLLRITRAFAPRPVIYRATDFRSNEFRGLTGGERHEPIEANPMIGYRGCFRYIHDPAVFAAELEVLAAVREHTPNLHLMIPFVRTAWELEACLKAVDTSPLGGHRDMLRWVMAEVPSAAYWIPAYAGLGIDGVSIGSNDLTQLVLGVDRDSEICAELFDETDPAVLDTIARIISACQDNGLTSSLCGQAPSTRPDYVERLVRLGITSVSVDPDAVTAAAWSIAGAERRILLDAARARPPRETSVRPPR</sequence>
<dbReference type="Gene3D" id="3.50.30.10">
    <property type="entry name" value="Phosphohistidine domain"/>
    <property type="match status" value="1"/>
</dbReference>
<keyword evidence="11" id="KW-0067">ATP-binding</keyword>
<dbReference type="NCBIfam" id="NF005057">
    <property type="entry name" value="PRK06464.1"/>
    <property type="match status" value="1"/>
</dbReference>
<dbReference type="InterPro" id="IPR006319">
    <property type="entry name" value="PEP_synth"/>
</dbReference>
<dbReference type="SUPFAM" id="SSF51621">
    <property type="entry name" value="Phosphoenolpyruvate/pyruvate domain"/>
    <property type="match status" value="1"/>
</dbReference>
<dbReference type="PROSITE" id="PS00370">
    <property type="entry name" value="PEP_ENZYMES_PHOS_SITE"/>
    <property type="match status" value="1"/>
</dbReference>
<keyword evidence="19" id="KW-1185">Reference proteome</keyword>
<dbReference type="Pfam" id="PF00391">
    <property type="entry name" value="PEP-utilizers"/>
    <property type="match status" value="1"/>
</dbReference>
<evidence type="ECO:0000256" key="3">
    <source>
        <dbReference type="ARBA" id="ARBA00004742"/>
    </source>
</evidence>
<reference evidence="19" key="1">
    <citation type="submission" date="2015-11" db="EMBL/GenBank/DDBJ databases">
        <authorList>
            <person name="Varghese N."/>
        </authorList>
    </citation>
    <scope>NUCLEOTIDE SEQUENCE [LARGE SCALE GENOMIC DNA]</scope>
    <source>
        <strain evidence="19">DSM 45899</strain>
    </source>
</reference>
<dbReference type="Pfam" id="PF02896">
    <property type="entry name" value="PEP-utilizers_C"/>
    <property type="match status" value="1"/>
</dbReference>
<dbReference type="Gene3D" id="3.20.20.60">
    <property type="entry name" value="Phosphoenolpyruvate-binding domains"/>
    <property type="match status" value="1"/>
</dbReference>
<comment type="pathway">
    <text evidence="3">Carbohydrate biosynthesis; gluconeogenesis.</text>
</comment>
<evidence type="ECO:0000256" key="1">
    <source>
        <dbReference type="ARBA" id="ARBA00001946"/>
    </source>
</evidence>
<dbReference type="InterPro" id="IPR018274">
    <property type="entry name" value="PEP_util_AS"/>
</dbReference>
<evidence type="ECO:0000256" key="11">
    <source>
        <dbReference type="ARBA" id="ARBA00022840"/>
    </source>
</evidence>
<keyword evidence="10 18" id="KW-0418">Kinase</keyword>
<dbReference type="InterPro" id="IPR013815">
    <property type="entry name" value="ATP_grasp_subdomain_1"/>
</dbReference>
<dbReference type="InterPro" id="IPR036637">
    <property type="entry name" value="Phosphohistidine_dom_sf"/>
</dbReference>
<comment type="cofactor">
    <cofactor evidence="1">
        <name>Mg(2+)</name>
        <dbReference type="ChEBI" id="CHEBI:18420"/>
    </cofactor>
</comment>
<keyword evidence="12" id="KW-0460">Magnesium</keyword>
<dbReference type="Proteomes" id="UP000198802">
    <property type="component" value="Unassembled WGS sequence"/>
</dbReference>
<dbReference type="AlphaFoldDB" id="A0A0S4QQN8"/>
<proteinExistence type="inferred from homology"/>
<evidence type="ECO:0000256" key="5">
    <source>
        <dbReference type="ARBA" id="ARBA00011996"/>
    </source>
</evidence>
<dbReference type="GO" id="GO:0008986">
    <property type="term" value="F:pyruvate, water dikinase activity"/>
    <property type="evidence" value="ECO:0007669"/>
    <property type="project" value="UniProtKB-EC"/>
</dbReference>
<evidence type="ECO:0000256" key="2">
    <source>
        <dbReference type="ARBA" id="ARBA00002988"/>
    </source>
</evidence>
<feature type="domain" description="PEP-utilising enzyme C-terminal" evidence="17">
    <location>
        <begin position="550"/>
        <end position="834"/>
    </location>
</feature>
<dbReference type="GO" id="GO:0006094">
    <property type="term" value="P:gluconeogenesis"/>
    <property type="evidence" value="ECO:0007669"/>
    <property type="project" value="UniProtKB-UniPathway"/>
</dbReference>
<gene>
    <name evidence="18" type="ORF">Ga0074812_115143</name>
</gene>
<dbReference type="InterPro" id="IPR040442">
    <property type="entry name" value="Pyrv_kinase-like_dom_sf"/>
</dbReference>
<dbReference type="SUPFAM" id="SSF52009">
    <property type="entry name" value="Phosphohistidine domain"/>
    <property type="match status" value="1"/>
</dbReference>
<dbReference type="InterPro" id="IPR008279">
    <property type="entry name" value="PEP-util_enz_mobile_dom"/>
</dbReference>
<feature type="domain" description="PEP-utilising enzyme mobile" evidence="15">
    <location>
        <begin position="424"/>
        <end position="494"/>
    </location>
</feature>
<dbReference type="GO" id="GO:0046872">
    <property type="term" value="F:metal ion binding"/>
    <property type="evidence" value="ECO:0007669"/>
    <property type="project" value="UniProtKB-KW"/>
</dbReference>
<dbReference type="PANTHER" id="PTHR43030:SF1">
    <property type="entry name" value="PHOSPHOENOLPYRUVATE SYNTHASE"/>
    <property type="match status" value="1"/>
</dbReference>
<dbReference type="EC" id="2.7.9.2" evidence="5"/>
<evidence type="ECO:0000259" key="16">
    <source>
        <dbReference type="Pfam" id="PF01326"/>
    </source>
</evidence>
<dbReference type="InterPro" id="IPR000121">
    <property type="entry name" value="PEP_util_C"/>
</dbReference>
<evidence type="ECO:0000256" key="12">
    <source>
        <dbReference type="ARBA" id="ARBA00022842"/>
    </source>
</evidence>
<dbReference type="PROSITE" id="PS00742">
    <property type="entry name" value="PEP_ENZYMES_2"/>
    <property type="match status" value="1"/>
</dbReference>
<dbReference type="InterPro" id="IPR015813">
    <property type="entry name" value="Pyrv/PenolPyrv_kinase-like_dom"/>
</dbReference>
<keyword evidence="8" id="KW-0479">Metal-binding</keyword>
<organism evidence="18 19">
    <name type="scientific">Parafrankia irregularis</name>
    <dbReference type="NCBI Taxonomy" id="795642"/>
    <lineage>
        <taxon>Bacteria</taxon>
        <taxon>Bacillati</taxon>
        <taxon>Actinomycetota</taxon>
        <taxon>Actinomycetes</taxon>
        <taxon>Frankiales</taxon>
        <taxon>Frankiaceae</taxon>
        <taxon>Parafrankia</taxon>
    </lineage>
</organism>
<dbReference type="PANTHER" id="PTHR43030">
    <property type="entry name" value="PHOSPHOENOLPYRUVATE SYNTHASE"/>
    <property type="match status" value="1"/>
</dbReference>